<protein>
    <submittedName>
        <fullName evidence="1">Uncharacterized protein</fullName>
    </submittedName>
</protein>
<accession>A0AAV4W4M5</accession>
<evidence type="ECO:0000313" key="2">
    <source>
        <dbReference type="Proteomes" id="UP001054945"/>
    </source>
</evidence>
<reference evidence="1 2" key="1">
    <citation type="submission" date="2021-06" db="EMBL/GenBank/DDBJ databases">
        <title>Caerostris extrusa draft genome.</title>
        <authorList>
            <person name="Kono N."/>
            <person name="Arakawa K."/>
        </authorList>
    </citation>
    <scope>NUCLEOTIDE SEQUENCE [LARGE SCALE GENOMIC DNA]</scope>
</reference>
<name>A0AAV4W4M5_CAEEX</name>
<sequence>MPSISKLRACLADGSINKKKEVLQQQKTGIINLLRLKKDSPLHASRNKGDGICRKRETLRGVPTYRYRFLPRPGFLSGTLFYRLNWMPFWSSLGRNIFLGRFSYTVTPFVYVLM</sequence>
<gene>
    <name evidence="1" type="ORF">CEXT_208051</name>
</gene>
<proteinExistence type="predicted"/>
<organism evidence="1 2">
    <name type="scientific">Caerostris extrusa</name>
    <name type="common">Bark spider</name>
    <name type="synonym">Caerostris bankana</name>
    <dbReference type="NCBI Taxonomy" id="172846"/>
    <lineage>
        <taxon>Eukaryota</taxon>
        <taxon>Metazoa</taxon>
        <taxon>Ecdysozoa</taxon>
        <taxon>Arthropoda</taxon>
        <taxon>Chelicerata</taxon>
        <taxon>Arachnida</taxon>
        <taxon>Araneae</taxon>
        <taxon>Araneomorphae</taxon>
        <taxon>Entelegynae</taxon>
        <taxon>Araneoidea</taxon>
        <taxon>Araneidae</taxon>
        <taxon>Caerostris</taxon>
    </lineage>
</organism>
<dbReference type="AlphaFoldDB" id="A0AAV4W4M5"/>
<keyword evidence="2" id="KW-1185">Reference proteome</keyword>
<evidence type="ECO:0000313" key="1">
    <source>
        <dbReference type="EMBL" id="GIY77755.1"/>
    </source>
</evidence>
<dbReference type="EMBL" id="BPLR01015674">
    <property type="protein sequence ID" value="GIY77755.1"/>
    <property type="molecule type" value="Genomic_DNA"/>
</dbReference>
<comment type="caution">
    <text evidence="1">The sequence shown here is derived from an EMBL/GenBank/DDBJ whole genome shotgun (WGS) entry which is preliminary data.</text>
</comment>
<dbReference type="Proteomes" id="UP001054945">
    <property type="component" value="Unassembled WGS sequence"/>
</dbReference>